<organism evidence="6 7">
    <name type="scientific">Pyrocoelia pectoralis</name>
    <dbReference type="NCBI Taxonomy" id="417401"/>
    <lineage>
        <taxon>Eukaryota</taxon>
        <taxon>Metazoa</taxon>
        <taxon>Ecdysozoa</taxon>
        <taxon>Arthropoda</taxon>
        <taxon>Hexapoda</taxon>
        <taxon>Insecta</taxon>
        <taxon>Pterygota</taxon>
        <taxon>Neoptera</taxon>
        <taxon>Endopterygota</taxon>
        <taxon>Coleoptera</taxon>
        <taxon>Polyphaga</taxon>
        <taxon>Elateriformia</taxon>
        <taxon>Elateroidea</taxon>
        <taxon>Lampyridae</taxon>
        <taxon>Lampyrinae</taxon>
        <taxon>Pyrocoelia</taxon>
    </lineage>
</organism>
<evidence type="ECO:0000256" key="3">
    <source>
        <dbReference type="ARBA" id="ARBA00037883"/>
    </source>
</evidence>
<dbReference type="SUPFAM" id="SSF56112">
    <property type="entry name" value="Protein kinase-like (PK-like)"/>
    <property type="match status" value="1"/>
</dbReference>
<keyword evidence="1" id="KW-0594">Phospholipid biosynthesis</keyword>
<dbReference type="Gene3D" id="3.90.1200.10">
    <property type="match status" value="1"/>
</dbReference>
<evidence type="ECO:0000256" key="5">
    <source>
        <dbReference type="ARBA" id="ARBA00038874"/>
    </source>
</evidence>
<dbReference type="PANTHER" id="PTHR22603">
    <property type="entry name" value="CHOLINE/ETHANOALAMINE KINASE"/>
    <property type="match status" value="1"/>
</dbReference>
<evidence type="ECO:0000256" key="2">
    <source>
        <dbReference type="ARBA" id="ARBA00023264"/>
    </source>
</evidence>
<proteinExistence type="inferred from homology"/>
<evidence type="ECO:0000256" key="4">
    <source>
        <dbReference type="ARBA" id="ARBA00038211"/>
    </source>
</evidence>
<dbReference type="EMBL" id="JAVRBK010000001">
    <property type="protein sequence ID" value="KAK5650988.1"/>
    <property type="molecule type" value="Genomic_DNA"/>
</dbReference>
<dbReference type="EC" id="2.7.1.82" evidence="5"/>
<dbReference type="CDD" id="cd05157">
    <property type="entry name" value="ETNK_euk"/>
    <property type="match status" value="1"/>
</dbReference>
<evidence type="ECO:0000256" key="1">
    <source>
        <dbReference type="ARBA" id="ARBA00023209"/>
    </source>
</evidence>
<reference evidence="6 7" key="1">
    <citation type="journal article" date="2024" name="Insects">
        <title>An Improved Chromosome-Level Genome Assembly of the Firefly Pyrocoelia pectoralis.</title>
        <authorList>
            <person name="Fu X."/>
            <person name="Meyer-Rochow V.B."/>
            <person name="Ballantyne L."/>
            <person name="Zhu X."/>
        </authorList>
    </citation>
    <scope>NUCLEOTIDE SEQUENCE [LARGE SCALE GENOMIC DNA]</scope>
    <source>
        <strain evidence="6">XCY_ONT2</strain>
    </source>
</reference>
<dbReference type="GO" id="GO:0006646">
    <property type="term" value="P:phosphatidylethanolamine biosynthetic process"/>
    <property type="evidence" value="ECO:0007669"/>
    <property type="project" value="TreeGrafter"/>
</dbReference>
<keyword evidence="7" id="KW-1185">Reference proteome</keyword>
<dbReference type="PANTHER" id="PTHR22603:SF66">
    <property type="entry name" value="ETHANOLAMINE KINASE"/>
    <property type="match status" value="1"/>
</dbReference>
<comment type="pathway">
    <text evidence="3">Phospholipid metabolism; phosphatidylethanolamine biosynthesis; phosphatidylethanolamine from ethanolamine: step 1/3.</text>
</comment>
<evidence type="ECO:0000313" key="6">
    <source>
        <dbReference type="EMBL" id="KAK5650988.1"/>
    </source>
</evidence>
<name>A0AAN7VXK4_9COLE</name>
<dbReference type="Proteomes" id="UP001329430">
    <property type="component" value="Chromosome 1"/>
</dbReference>
<comment type="similarity">
    <text evidence="4">Belongs to the choline/ethanolamine kinase family.</text>
</comment>
<dbReference type="AlphaFoldDB" id="A0AAN7VXK4"/>
<evidence type="ECO:0000313" key="7">
    <source>
        <dbReference type="Proteomes" id="UP001329430"/>
    </source>
</evidence>
<keyword evidence="2" id="KW-1208">Phospholipid metabolism</keyword>
<protein>
    <recommendedName>
        <fullName evidence="5">ethanolamine kinase</fullName>
        <ecNumber evidence="5">2.7.1.82</ecNumber>
    </recommendedName>
</protein>
<keyword evidence="1" id="KW-0443">Lipid metabolism</keyword>
<dbReference type="GO" id="GO:0004305">
    <property type="term" value="F:ethanolamine kinase activity"/>
    <property type="evidence" value="ECO:0007669"/>
    <property type="project" value="UniProtKB-EC"/>
</dbReference>
<dbReference type="InterPro" id="IPR011009">
    <property type="entry name" value="Kinase-like_dom_sf"/>
</dbReference>
<gene>
    <name evidence="6" type="ORF">RI129_002017</name>
</gene>
<keyword evidence="1" id="KW-0444">Lipid biosynthesis</keyword>
<sequence>MEEPTNCVPHLKITIDENKLSEGAHTILERIRPVWNLECIQFEVLTDGYTNQLISCRLENAPSHETVLIRVYGNKSDLMIDRKAELRNILLLNKIGLPPRLYASFENGLAYEYIPGRTLNCKIIRQPEIYKLVATHLAYIHKIKLPDVVMKPMLWEKLQDFFNMLPQSFSDDMKQQRYKTTIMPRYKLQEEINMLKMILLKLNSPVVFTHNDLLLNNIIYSAEKKSVAFIDFEYSALNYQAYDIGNHFAEFVGLQNVDYSNYPNKELQWDWLHVYLSALHNCNDISDRDIHKLYVQVNKFALVSHMFWGIWALLQAEYSTIDFDYMKYAAIRLNEYLAKKDAFLSLNLLKC</sequence>
<dbReference type="Gene3D" id="3.30.200.20">
    <property type="entry name" value="Phosphorylase Kinase, domain 1"/>
    <property type="match status" value="1"/>
</dbReference>
<dbReference type="Pfam" id="PF01633">
    <property type="entry name" value="Choline_kinase"/>
    <property type="match status" value="1"/>
</dbReference>
<accession>A0AAN7VXK4</accession>
<comment type="caution">
    <text evidence="6">The sequence shown here is derived from an EMBL/GenBank/DDBJ whole genome shotgun (WGS) entry which is preliminary data.</text>
</comment>
<dbReference type="GO" id="GO:0005737">
    <property type="term" value="C:cytoplasm"/>
    <property type="evidence" value="ECO:0007669"/>
    <property type="project" value="TreeGrafter"/>
</dbReference>